<evidence type="ECO:0000313" key="4">
    <source>
        <dbReference type="Proteomes" id="UP000231553"/>
    </source>
</evidence>
<feature type="domain" description="Peptidase M24" evidence="1">
    <location>
        <begin position="167"/>
        <end position="364"/>
    </location>
</feature>
<dbReference type="PANTHER" id="PTHR46112:SF2">
    <property type="entry name" value="XAA-PRO AMINOPEPTIDASE P-RELATED"/>
    <property type="match status" value="1"/>
</dbReference>
<gene>
    <name evidence="3" type="ORF">CVM52_25570</name>
</gene>
<dbReference type="AlphaFoldDB" id="A0A2M8ITD9"/>
<dbReference type="RefSeq" id="WP_100165049.1">
    <property type="nucleotide sequence ID" value="NZ_PGTB01000327.1"/>
</dbReference>
<dbReference type="EMBL" id="PGTB01000327">
    <property type="protein sequence ID" value="PJE33797.1"/>
    <property type="molecule type" value="Genomic_DNA"/>
</dbReference>
<organism evidence="3 4">
    <name type="scientific">Pseudooceanicola lipolyticus</name>
    <dbReference type="NCBI Taxonomy" id="2029104"/>
    <lineage>
        <taxon>Bacteria</taxon>
        <taxon>Pseudomonadati</taxon>
        <taxon>Pseudomonadota</taxon>
        <taxon>Alphaproteobacteria</taxon>
        <taxon>Rhodobacterales</taxon>
        <taxon>Paracoccaceae</taxon>
        <taxon>Pseudooceanicola</taxon>
    </lineage>
</organism>
<reference evidence="3 4" key="1">
    <citation type="journal article" date="2018" name="Int. J. Syst. Evol. Microbiol.">
        <title>Pseudooceanicola lipolyticus sp. nov., a marine alphaproteobacterium, reclassification of Oceanicola flagellatus as Pseudooceanicola flagellatus comb. nov. and emended description of the genus Pseudooceanicola.</title>
        <authorList>
            <person name="Huang M.-M."/>
            <person name="Guo L.-L."/>
            <person name="Wu Y.-H."/>
            <person name="Lai Q.-L."/>
            <person name="Shao Z.-Z."/>
            <person name="Wang C.-S."/>
            <person name="Wu M."/>
            <person name="Xu X.-W."/>
        </authorList>
    </citation>
    <scope>NUCLEOTIDE SEQUENCE [LARGE SCALE GENOMIC DNA]</scope>
    <source>
        <strain evidence="3 4">157</strain>
    </source>
</reference>
<comment type="caution">
    <text evidence="3">The sequence shown here is derived from an EMBL/GenBank/DDBJ whole genome shotgun (WGS) entry which is preliminary data.</text>
</comment>
<dbReference type="InterPro" id="IPR036005">
    <property type="entry name" value="Creatinase/aminopeptidase-like"/>
</dbReference>
<dbReference type="InterPro" id="IPR000994">
    <property type="entry name" value="Pept_M24"/>
</dbReference>
<feature type="domain" description="Creatinase N-terminal" evidence="2">
    <location>
        <begin position="15"/>
        <end position="159"/>
    </location>
</feature>
<dbReference type="CDD" id="cd01066">
    <property type="entry name" value="APP_MetAP"/>
    <property type="match status" value="1"/>
</dbReference>
<evidence type="ECO:0000259" key="1">
    <source>
        <dbReference type="Pfam" id="PF00557"/>
    </source>
</evidence>
<accession>A0A2M8ITD9</accession>
<dbReference type="GO" id="GO:0008235">
    <property type="term" value="F:metalloexopeptidase activity"/>
    <property type="evidence" value="ECO:0007669"/>
    <property type="project" value="UniProtKB-ARBA"/>
</dbReference>
<proteinExistence type="predicted"/>
<dbReference type="InterPro" id="IPR050659">
    <property type="entry name" value="Peptidase_M24B"/>
</dbReference>
<dbReference type="InterPro" id="IPR000587">
    <property type="entry name" value="Creatinase_N"/>
</dbReference>
<dbReference type="Pfam" id="PF01321">
    <property type="entry name" value="Creatinase_N"/>
    <property type="match status" value="1"/>
</dbReference>
<evidence type="ECO:0000259" key="2">
    <source>
        <dbReference type="Pfam" id="PF01321"/>
    </source>
</evidence>
<dbReference type="SUPFAM" id="SSF53092">
    <property type="entry name" value="Creatinase/prolidase N-terminal domain"/>
    <property type="match status" value="1"/>
</dbReference>
<dbReference type="GO" id="GO:0004177">
    <property type="term" value="F:aminopeptidase activity"/>
    <property type="evidence" value="ECO:0007669"/>
    <property type="project" value="UniProtKB-ARBA"/>
</dbReference>
<evidence type="ECO:0000313" key="3">
    <source>
        <dbReference type="EMBL" id="PJE33797.1"/>
    </source>
</evidence>
<dbReference type="OrthoDB" id="9806388at2"/>
<dbReference type="PANTHER" id="PTHR46112">
    <property type="entry name" value="AMINOPEPTIDASE"/>
    <property type="match status" value="1"/>
</dbReference>
<sequence>MTPPGGFPDTEYRARLDRAQAMMAQAGLAALLLTTEADIRYFTGFLTRFWESPTRPWFLVVPASGSPVAVIPAIGAALMAQTWVKDIRSWRAPDYDDDGVSLLAEALTERAGAHGVVGVPMGLESHLRMPLSDWHRLQARAGGLAFRDDAGILRRLRAVKSEAEIARIRAICGIAGRAFARVPEIAGAGVPLDRVFRRFQMLGLEEGADWVPYLAGGAGTGGYADVISPAGPRPLAPGDVLMLDTGMVRDGYFCDFDRNFSVGPPDAATAAAHDRLIDAVDAAAEIARPGASAADLFHAMDQLLTGGQGSAAGRLGHGLGMQLTEGLSLIPADHTRLEAGMVLTLEPGLELAPGRIMVHEENIVIRDTGADFLSPRAGRGIPVLEG</sequence>
<dbReference type="Gene3D" id="3.90.230.10">
    <property type="entry name" value="Creatinase/methionine aminopeptidase superfamily"/>
    <property type="match status" value="1"/>
</dbReference>
<dbReference type="InterPro" id="IPR029149">
    <property type="entry name" value="Creatin/AminoP/Spt16_N"/>
</dbReference>
<dbReference type="PRINTS" id="PR00599">
    <property type="entry name" value="MAPEPTIDASE"/>
</dbReference>
<keyword evidence="4" id="KW-1185">Reference proteome</keyword>
<dbReference type="InterPro" id="IPR001714">
    <property type="entry name" value="Pept_M24_MAP"/>
</dbReference>
<name>A0A2M8ITD9_9RHOB</name>
<protein>
    <submittedName>
        <fullName evidence="3">Peptidase M24</fullName>
    </submittedName>
</protein>
<dbReference type="SUPFAM" id="SSF55920">
    <property type="entry name" value="Creatinase/aminopeptidase"/>
    <property type="match status" value="1"/>
</dbReference>
<dbReference type="Pfam" id="PF00557">
    <property type="entry name" value="Peptidase_M24"/>
    <property type="match status" value="1"/>
</dbReference>
<dbReference type="Proteomes" id="UP000231553">
    <property type="component" value="Unassembled WGS sequence"/>
</dbReference>
<dbReference type="Gene3D" id="3.40.350.10">
    <property type="entry name" value="Creatinase/prolidase N-terminal domain"/>
    <property type="match status" value="1"/>
</dbReference>